<accession>A0AA39IEY1</accession>
<dbReference type="AlphaFoldDB" id="A0AA39IEY1"/>
<comment type="caution">
    <text evidence="2">The sequence shown here is derived from an EMBL/GenBank/DDBJ whole genome shotgun (WGS) entry which is preliminary data.</text>
</comment>
<dbReference type="Proteomes" id="UP001175271">
    <property type="component" value="Unassembled WGS sequence"/>
</dbReference>
<gene>
    <name evidence="2" type="ORF">QR680_007294</name>
</gene>
<feature type="region of interest" description="Disordered" evidence="1">
    <location>
        <begin position="105"/>
        <end position="128"/>
    </location>
</feature>
<dbReference type="EMBL" id="JAUCMV010000001">
    <property type="protein sequence ID" value="KAK0421964.1"/>
    <property type="molecule type" value="Genomic_DNA"/>
</dbReference>
<evidence type="ECO:0000313" key="2">
    <source>
        <dbReference type="EMBL" id="KAK0421964.1"/>
    </source>
</evidence>
<sequence length="153" mass="17238">MHPVADGDKLFPPIVRYFRTSSLCCFSPAVTPAPKEAGSSQIQRRSDDIQQAGSTSLVVQRNRCRTEENRAASTRTHSSRFPLRSPNTLETPFYLAHTDAFRPPKRRYHSARPSPITEPPPNCPRRSVADGDKLFPPIVRYCVFLIVNKSVFP</sequence>
<name>A0AA39IEY1_9BILA</name>
<proteinExistence type="predicted"/>
<reference evidence="2" key="1">
    <citation type="submission" date="2023-06" db="EMBL/GenBank/DDBJ databases">
        <title>Genomic analysis of the entomopathogenic nematode Steinernema hermaphroditum.</title>
        <authorList>
            <person name="Schwarz E.M."/>
            <person name="Heppert J.K."/>
            <person name="Baniya A."/>
            <person name="Schwartz H.T."/>
            <person name="Tan C.-H."/>
            <person name="Antoshechkin I."/>
            <person name="Sternberg P.W."/>
            <person name="Goodrich-Blair H."/>
            <person name="Dillman A.R."/>
        </authorList>
    </citation>
    <scope>NUCLEOTIDE SEQUENCE</scope>
    <source>
        <strain evidence="2">PS9179</strain>
        <tissue evidence="2">Whole animal</tissue>
    </source>
</reference>
<feature type="compositionally biased region" description="Polar residues" evidence="1">
    <location>
        <begin position="38"/>
        <end position="59"/>
    </location>
</feature>
<evidence type="ECO:0000313" key="3">
    <source>
        <dbReference type="Proteomes" id="UP001175271"/>
    </source>
</evidence>
<protein>
    <submittedName>
        <fullName evidence="2">Uncharacterized protein</fullName>
    </submittedName>
</protein>
<keyword evidence="3" id="KW-1185">Reference proteome</keyword>
<feature type="region of interest" description="Disordered" evidence="1">
    <location>
        <begin position="34"/>
        <end position="85"/>
    </location>
</feature>
<organism evidence="2 3">
    <name type="scientific">Steinernema hermaphroditum</name>
    <dbReference type="NCBI Taxonomy" id="289476"/>
    <lineage>
        <taxon>Eukaryota</taxon>
        <taxon>Metazoa</taxon>
        <taxon>Ecdysozoa</taxon>
        <taxon>Nematoda</taxon>
        <taxon>Chromadorea</taxon>
        <taxon>Rhabditida</taxon>
        <taxon>Tylenchina</taxon>
        <taxon>Panagrolaimomorpha</taxon>
        <taxon>Strongyloidoidea</taxon>
        <taxon>Steinernematidae</taxon>
        <taxon>Steinernema</taxon>
    </lineage>
</organism>
<evidence type="ECO:0000256" key="1">
    <source>
        <dbReference type="SAM" id="MobiDB-lite"/>
    </source>
</evidence>